<evidence type="ECO:0000259" key="8">
    <source>
        <dbReference type="SMART" id="SM00905"/>
    </source>
</evidence>
<dbReference type="GO" id="GO:0004150">
    <property type="term" value="F:dihydroneopterin aldolase activity"/>
    <property type="evidence" value="ECO:0007669"/>
    <property type="project" value="UniProtKB-EC"/>
</dbReference>
<dbReference type="Proteomes" id="UP000191686">
    <property type="component" value="Unassembled WGS sequence"/>
</dbReference>
<organism evidence="9 10">
    <name type="scientific">Burkholderia cenocepacia</name>
    <dbReference type="NCBI Taxonomy" id="95486"/>
    <lineage>
        <taxon>Bacteria</taxon>
        <taxon>Pseudomonadati</taxon>
        <taxon>Pseudomonadota</taxon>
        <taxon>Betaproteobacteria</taxon>
        <taxon>Burkholderiales</taxon>
        <taxon>Burkholderiaceae</taxon>
        <taxon>Burkholderia</taxon>
        <taxon>Burkholderia cepacia complex</taxon>
    </lineage>
</organism>
<protein>
    <recommendedName>
        <fullName evidence="4">dihydroneopterin aldolase</fullName>
        <ecNumber evidence="4">4.1.2.25</ecNumber>
    </recommendedName>
    <alternativeName>
        <fullName evidence="7">7,8-dihydroneopterin aldolase</fullName>
    </alternativeName>
</protein>
<name>A0ABD4UDQ8_9BURK</name>
<reference evidence="9 10" key="2">
    <citation type="journal article" date="2017" name="Front. Microbiol.">
        <title>Genomics Reveals a Unique Clone of Burkholderia cenocepacia Harboring an Actively Excising Novel Genomic Island.</title>
        <authorList>
            <person name="Patil P.P."/>
            <person name="Mali S."/>
            <person name="Midha S."/>
            <person name="Gautam V."/>
            <person name="Dash L."/>
            <person name="Kumar S."/>
            <person name="Shastri J."/>
            <person name="Singhal L."/>
            <person name="Patil P.B."/>
        </authorList>
    </citation>
    <scope>NUCLEOTIDE SEQUENCE [LARGE SCALE GENOMIC DNA]</scope>
    <source>
        <strain evidence="9 10">BC-19</strain>
    </source>
</reference>
<dbReference type="AlphaFoldDB" id="A0ABD4UDQ8"/>
<evidence type="ECO:0000256" key="3">
    <source>
        <dbReference type="ARBA" id="ARBA00005708"/>
    </source>
</evidence>
<comment type="pathway">
    <text evidence="2">Cofactor biosynthesis; tetrahydrofolate biosynthesis; 2-amino-4-hydroxy-6-hydroxymethyl-7,8-dihydropteridine diphosphate from 7,8-dihydroneopterin triphosphate: step 3/4.</text>
</comment>
<keyword evidence="5" id="KW-0289">Folate biosynthesis</keyword>
<dbReference type="Gene3D" id="3.30.1130.10">
    <property type="match status" value="1"/>
</dbReference>
<dbReference type="Pfam" id="PF02152">
    <property type="entry name" value="FolB"/>
    <property type="match status" value="1"/>
</dbReference>
<evidence type="ECO:0000313" key="9">
    <source>
        <dbReference type="EMBL" id="MCW3712493.1"/>
    </source>
</evidence>
<dbReference type="SUPFAM" id="SSF55620">
    <property type="entry name" value="Tetrahydrobiopterin biosynthesis enzymes-like"/>
    <property type="match status" value="1"/>
</dbReference>
<dbReference type="SMART" id="SM00905">
    <property type="entry name" value="FolB"/>
    <property type="match status" value="1"/>
</dbReference>
<dbReference type="PANTHER" id="PTHR42844:SF1">
    <property type="entry name" value="DIHYDRONEOPTERIN ALDOLASE 1-RELATED"/>
    <property type="match status" value="1"/>
</dbReference>
<evidence type="ECO:0000313" key="10">
    <source>
        <dbReference type="Proteomes" id="UP000191686"/>
    </source>
</evidence>
<dbReference type="NCBIfam" id="TIGR00526">
    <property type="entry name" value="folB_dom"/>
    <property type="match status" value="1"/>
</dbReference>
<reference evidence="9 10" key="1">
    <citation type="journal article" date="2017" name="Front. Microbiol.">
        <title>Genomics reveals a unique clone of Burkholderia cenocepacia harbouring an actively excising novel genomic island.</title>
        <authorList>
            <person name="Patil P."/>
            <person name="Mali S."/>
            <person name="Midha S."/>
            <person name="Gautam V."/>
            <person name="Dash L."/>
            <person name="Kumar S."/>
            <person name="Shastri J."/>
            <person name="Singhal L."/>
            <person name="Patil P.B."/>
        </authorList>
    </citation>
    <scope>NUCLEOTIDE SEQUENCE [LARGE SCALE GENOMIC DNA]</scope>
    <source>
        <strain evidence="9 10">BC-19</strain>
    </source>
</reference>
<dbReference type="InterPro" id="IPR043133">
    <property type="entry name" value="GTP-CH-I_C/QueF"/>
</dbReference>
<gene>
    <name evidence="9" type="ORF">UE95_014485</name>
</gene>
<dbReference type="GO" id="GO:0046656">
    <property type="term" value="P:folic acid biosynthetic process"/>
    <property type="evidence" value="ECO:0007669"/>
    <property type="project" value="UniProtKB-KW"/>
</dbReference>
<evidence type="ECO:0000256" key="7">
    <source>
        <dbReference type="ARBA" id="ARBA00032903"/>
    </source>
</evidence>
<dbReference type="RefSeq" id="WP_059888498.1">
    <property type="nucleotide sequence ID" value="NZ_JYMX02000010.1"/>
</dbReference>
<feature type="domain" description="Dihydroneopterin aldolase/epimerase" evidence="8">
    <location>
        <begin position="14"/>
        <end position="123"/>
    </location>
</feature>
<comment type="similarity">
    <text evidence="3">Belongs to the DHNA family.</text>
</comment>
<comment type="caution">
    <text evidence="9">The sequence shown here is derived from an EMBL/GenBank/DDBJ whole genome shotgun (WGS) entry which is preliminary data.</text>
</comment>
<proteinExistence type="inferred from homology"/>
<dbReference type="EC" id="4.1.2.25" evidence="4"/>
<dbReference type="PANTHER" id="PTHR42844">
    <property type="entry name" value="DIHYDRONEOPTERIN ALDOLASE 1-RELATED"/>
    <property type="match status" value="1"/>
</dbReference>
<dbReference type="EMBL" id="JYMX02000010">
    <property type="protein sequence ID" value="MCW3712493.1"/>
    <property type="molecule type" value="Genomic_DNA"/>
</dbReference>
<evidence type="ECO:0000256" key="6">
    <source>
        <dbReference type="ARBA" id="ARBA00023239"/>
    </source>
</evidence>
<sequence>MNVTKGEPEIEWEVVIDRLRADTRIGIHDHERAPQPVVIDAVLRCRAHALPERIDDCLDYDAFCRLLRAYLERQPHTDLVERLAADLLVLAFERFSMLDDASLTVYKPHAVRAAESVGVRLHWRRADYRRLCGDAKAACDALSAFA</sequence>
<evidence type="ECO:0000256" key="4">
    <source>
        <dbReference type="ARBA" id="ARBA00013043"/>
    </source>
</evidence>
<dbReference type="InterPro" id="IPR006157">
    <property type="entry name" value="FolB_dom"/>
</dbReference>
<dbReference type="InterPro" id="IPR006156">
    <property type="entry name" value="Dihydroneopterin_aldolase"/>
</dbReference>
<evidence type="ECO:0000256" key="2">
    <source>
        <dbReference type="ARBA" id="ARBA00005013"/>
    </source>
</evidence>
<evidence type="ECO:0000256" key="5">
    <source>
        <dbReference type="ARBA" id="ARBA00022909"/>
    </source>
</evidence>
<keyword evidence="6" id="KW-0456">Lyase</keyword>
<accession>A0ABD4UDQ8</accession>
<evidence type="ECO:0000256" key="1">
    <source>
        <dbReference type="ARBA" id="ARBA00001353"/>
    </source>
</evidence>
<comment type="catalytic activity">
    <reaction evidence="1">
        <text>7,8-dihydroneopterin = 6-hydroxymethyl-7,8-dihydropterin + glycolaldehyde</text>
        <dbReference type="Rhea" id="RHEA:10540"/>
        <dbReference type="ChEBI" id="CHEBI:17001"/>
        <dbReference type="ChEBI" id="CHEBI:17071"/>
        <dbReference type="ChEBI" id="CHEBI:44841"/>
        <dbReference type="EC" id="4.1.2.25"/>
    </reaction>
</comment>